<organism evidence="2 3">
    <name type="scientific">Phormidium nigroviride PCC 7112</name>
    <dbReference type="NCBI Taxonomy" id="179408"/>
    <lineage>
        <taxon>Bacteria</taxon>
        <taxon>Bacillati</taxon>
        <taxon>Cyanobacteriota</taxon>
        <taxon>Cyanophyceae</taxon>
        <taxon>Oscillatoriophycideae</taxon>
        <taxon>Oscillatoriales</taxon>
        <taxon>Oscillatoriaceae</taxon>
        <taxon>Phormidium</taxon>
    </lineage>
</organism>
<keyword evidence="2" id="KW-0614">Plasmid</keyword>
<dbReference type="EMBL" id="CP003618">
    <property type="protein sequence ID" value="AFZ10961.1"/>
    <property type="molecule type" value="Genomic_DNA"/>
</dbReference>
<dbReference type="Pfam" id="PF10722">
    <property type="entry name" value="YbjN"/>
    <property type="match status" value="1"/>
</dbReference>
<dbReference type="KEGG" id="oni:Osc7112_6881"/>
<dbReference type="OrthoDB" id="5192220at2"/>
<dbReference type="HOGENOM" id="CLU_016766_0_0_3"/>
<feature type="compositionally biased region" description="Basic and acidic residues" evidence="1">
    <location>
        <begin position="470"/>
        <end position="483"/>
    </location>
</feature>
<evidence type="ECO:0000256" key="1">
    <source>
        <dbReference type="SAM" id="MobiDB-lite"/>
    </source>
</evidence>
<sequence>MNTHKETYQLDNSLTLLSPSSSGVTVRAIALTLTQQHNTLIEVILTFEITPIIYQRADNEGLFNLLPELRACPDFSEFHPNANIEIAARLKPDLLPNLTPYLDNIPDYFKNLNSSQPDNPLLSTSSWLVLQVNQETTGYRTFWDYLPSDAITIDRIEPEKINDAITNFFTDSTKANLQFLSEEAIDRAIDEVTDRLENLLAPSLLNIDETSISSTLEEIAKTFEQLASSRQQEPSQSTNTPLNILQTIANFFTAENWPFVTVQDEQILQMAVEGQNEKLTCYAQVIEEQSLFIFYSICPIEAPESKRKALAEFLTLVNYDLIIGNFQLNLTSGQIRYKTSLDVSDSTLSTTQIKNLVYTNITMMDSHLPEILSVINNSSPFLDSIPFQENLPASHSIEKNGHIKNSKQRAATQDNQQELDSSQTVPQLDRETTPPLPSEESEDVQDSDRDSDRVETTPPLPSEESEDVQDSDRAETIQEKKQQLDFSPSLPQPDIETTYLSLDVETPEDIEGEQTLENYPDKDEQLQDTQTLSQPERQNSWPPSPLERSSDVEYSQNTENYQDENQQFQDILTPSKIEQINSHSFSISEEIYQVARKPFQPPQDNSLTTTLTEQVDPTQPPEKISLNPDVLSDLTEEETASFESAVQLIKTGKLNAAKKILVAIKNKMTDELGEEGEQIFYTANNLFLVKNLPPASINQLNGYDKILPPNVQNIIPVLINPKLECNSIKIDCEFSADGLVSQIYAQVGAKTVAKELKPYFGTLKQIYRYWDISSQLKPLLERIENIGSDRLKRSSQTTKDTLRASQRLPPCIQARLLQLAAEKLASQLEVDILIELGEVQELLAKTKRILNTEFL</sequence>
<dbReference type="CDD" id="cd17033">
    <property type="entry name" value="DR1245-like"/>
    <property type="match status" value="1"/>
</dbReference>
<feature type="compositionally biased region" description="Basic and acidic residues" evidence="1">
    <location>
        <begin position="446"/>
        <end position="455"/>
    </location>
</feature>
<proteinExistence type="predicted"/>
<feature type="region of interest" description="Disordered" evidence="1">
    <location>
        <begin position="517"/>
        <end position="554"/>
    </location>
</feature>
<dbReference type="RefSeq" id="WP_015211835.1">
    <property type="nucleotide sequence ID" value="NC_019764.1"/>
</dbReference>
<feature type="compositionally biased region" description="Polar residues" evidence="1">
    <location>
        <begin position="408"/>
        <end position="426"/>
    </location>
</feature>
<geneLocation type="plasmid" evidence="2 3">
    <name>pOSC7112.04</name>
</geneLocation>
<dbReference type="InterPro" id="IPR019660">
    <property type="entry name" value="Put_sensory_transdc_reg_YbjN"/>
</dbReference>
<reference evidence="2 3" key="1">
    <citation type="submission" date="2012-05" db="EMBL/GenBank/DDBJ databases">
        <title>Finished plasmid 4 of genome of Oscillatoria sp. PCC 7112.</title>
        <authorList>
            <consortium name="US DOE Joint Genome Institute"/>
            <person name="Gugger M."/>
            <person name="Coursin T."/>
            <person name="Rippka R."/>
            <person name="Tandeau De Marsac N."/>
            <person name="Huntemann M."/>
            <person name="Wei C.-L."/>
            <person name="Han J."/>
            <person name="Detter J.C."/>
            <person name="Han C."/>
            <person name="Tapia R."/>
            <person name="Davenport K."/>
            <person name="Daligault H."/>
            <person name="Erkkila T."/>
            <person name="Gu W."/>
            <person name="Munk A.C.C."/>
            <person name="Teshima H."/>
            <person name="Xu Y."/>
            <person name="Chain P."/>
            <person name="Chen A."/>
            <person name="Krypides N."/>
            <person name="Mavromatis K."/>
            <person name="Markowitz V."/>
            <person name="Szeto E."/>
            <person name="Ivanova N."/>
            <person name="Mikhailova N."/>
            <person name="Ovchinnikova G."/>
            <person name="Pagani I."/>
            <person name="Pati A."/>
            <person name="Goodwin L."/>
            <person name="Peters L."/>
            <person name="Pitluck S."/>
            <person name="Woyke T."/>
            <person name="Kerfeld C."/>
        </authorList>
    </citation>
    <scope>NUCLEOTIDE SEQUENCE [LARGE SCALE GENOMIC DNA]</scope>
    <source>
        <strain evidence="2 3">PCC 7112</strain>
        <plasmid evidence="2 3">pOSC7112.04</plasmid>
    </source>
</reference>
<evidence type="ECO:0000313" key="3">
    <source>
        <dbReference type="Proteomes" id="UP000010478"/>
    </source>
</evidence>
<name>K9VSP5_9CYAN</name>
<dbReference type="AlphaFoldDB" id="K9VSP5"/>
<keyword evidence="3" id="KW-1185">Reference proteome</keyword>
<evidence type="ECO:0000313" key="2">
    <source>
        <dbReference type="EMBL" id="AFZ10961.1"/>
    </source>
</evidence>
<protein>
    <submittedName>
        <fullName evidence="2">Uncharacterized protein</fullName>
    </submittedName>
</protein>
<feature type="compositionally biased region" description="Polar residues" evidence="1">
    <location>
        <begin position="602"/>
        <end position="617"/>
    </location>
</feature>
<feature type="region of interest" description="Disordered" evidence="1">
    <location>
        <begin position="403"/>
        <end position="494"/>
    </location>
</feature>
<feature type="region of interest" description="Disordered" evidence="1">
    <location>
        <begin position="600"/>
        <end position="627"/>
    </location>
</feature>
<accession>K9VSP5</accession>
<dbReference type="eggNOG" id="COG5465">
    <property type="taxonomic scope" value="Bacteria"/>
</dbReference>
<gene>
    <name evidence="2" type="ORF">Osc7112_6881</name>
</gene>
<dbReference type="Proteomes" id="UP000010478">
    <property type="component" value="Plasmid pOSC7112.04"/>
</dbReference>
<feature type="compositionally biased region" description="Polar residues" evidence="1">
    <location>
        <begin position="527"/>
        <end position="541"/>
    </location>
</feature>